<dbReference type="Pfam" id="PF14111">
    <property type="entry name" value="DUF4283"/>
    <property type="match status" value="1"/>
</dbReference>
<dbReference type="Proteomes" id="UP001327560">
    <property type="component" value="Chromosome 9"/>
</dbReference>
<evidence type="ECO:0000313" key="5">
    <source>
        <dbReference type="Proteomes" id="UP001327560"/>
    </source>
</evidence>
<feature type="domain" description="CCHC-type" evidence="3">
    <location>
        <begin position="253"/>
        <end position="268"/>
    </location>
</feature>
<gene>
    <name evidence="4" type="ORF">Cni_G29029</name>
</gene>
<dbReference type="InterPro" id="IPR044730">
    <property type="entry name" value="RNase_H-like_dom_plant"/>
</dbReference>
<feature type="region of interest" description="Disordered" evidence="2">
    <location>
        <begin position="1"/>
        <end position="69"/>
    </location>
</feature>
<proteinExistence type="predicted"/>
<evidence type="ECO:0000256" key="1">
    <source>
        <dbReference type="PROSITE-ProRule" id="PRU00047"/>
    </source>
</evidence>
<sequence length="893" mass="101866">MTSVPRKATTEAMKAATLQKQKEPPDPSDPKALIATISAVDDSSTSGAKGDPGLEKSAKDQIRGSKGKPNSWAGDLQKVTYECNFILYGKFFGRTPPLELIKNLMPKIWNLSANCIIIDLARGFFAFKFADEEDYWKVFTGGPWFIRGQALSLVPWRNNFQPLKETISKVPIWIQFPGLPYEYMYNEVLPQIAAVIGDPIKTDDFTAVGTRAKFARICVLLDIKKPIQQGIWIESKEGKFFQSVAYENLSNICFKCGKVGHREESCRQQNEEAKTSVEENSTMADQLKAKESNEENLLGPWIQVQRRKKGNLSRKETNTGNAKNSFSILNNPMFEEGKSPEEMMKDTEHEISLPSKSISEQKKVHKPILEISSSNQEKVKEKTSISTRWMPISNSQIMKKSEPTSKEGTTSKMEIEFKASEVAEERKSKPIMKCLKSIEPVLKEWNKNSVGNLEKRLEDTSRKLRELEFKEEIGALSEEDILNIRSLSNKILALTRQIKIKWWSKNDVVFTIKSNWKTIKGLKEALSIYCDILMATSLKEKRVENIVKKEMNFFWGNKKSKGAKLIKWDIVIAPKGMGGLVVRDISVMRKVMVAKRLLPLLNEDDSNWSKIYKEKYGALHPWRSWGEKKRKTDQARMVSKCVSNLKDGLRISMKDGKKTSIWKDPWLSSISIGNWPTFINVIELERVKYGEKSRRRETIYSKALTDTIVCANMSTRSNKEISNKSMRNENLMKEDIQSELLCVDVAWRGGFKAGCGFIFVENKRCTLNGCNTETVDNPLHAELKSIWFGLDNVKKKGKMNFSIMSDCQVAVNILCKRAKVPWKLNGLVRLRWRLYRGGLLELRMEGSYYRLTGYGLRLPRYRLCSEAGDLVLQIGPPPCHPLHVRLLLTEPQS</sequence>
<evidence type="ECO:0000313" key="4">
    <source>
        <dbReference type="EMBL" id="WOL20225.1"/>
    </source>
</evidence>
<keyword evidence="1" id="KW-0479">Metal-binding</keyword>
<feature type="region of interest" description="Disordered" evidence="2">
    <location>
        <begin position="308"/>
        <end position="328"/>
    </location>
</feature>
<feature type="compositionally biased region" description="Basic and acidic residues" evidence="2">
    <location>
        <begin position="20"/>
        <end position="29"/>
    </location>
</feature>
<evidence type="ECO:0000259" key="3">
    <source>
        <dbReference type="PROSITE" id="PS50158"/>
    </source>
</evidence>
<dbReference type="GO" id="GO:0008270">
    <property type="term" value="F:zinc ion binding"/>
    <property type="evidence" value="ECO:0007669"/>
    <property type="project" value="UniProtKB-KW"/>
</dbReference>
<reference evidence="4 5" key="1">
    <citation type="submission" date="2023-10" db="EMBL/GenBank/DDBJ databases">
        <title>Chromosome-scale genome assembly provides insights into flower coloration mechanisms of Canna indica.</title>
        <authorList>
            <person name="Li C."/>
        </authorList>
    </citation>
    <scope>NUCLEOTIDE SEQUENCE [LARGE SCALE GENOMIC DNA]</scope>
    <source>
        <tissue evidence="4">Flower</tissue>
    </source>
</reference>
<feature type="compositionally biased region" description="Basic and acidic residues" evidence="2">
    <location>
        <begin position="52"/>
        <end position="63"/>
    </location>
</feature>
<name>A0AAQ3L513_9LILI</name>
<dbReference type="EMBL" id="CP136898">
    <property type="protein sequence ID" value="WOL20225.1"/>
    <property type="molecule type" value="Genomic_DNA"/>
</dbReference>
<dbReference type="InterPro" id="IPR001878">
    <property type="entry name" value="Znf_CCHC"/>
</dbReference>
<dbReference type="InterPro" id="IPR036397">
    <property type="entry name" value="RNaseH_sf"/>
</dbReference>
<dbReference type="Gene3D" id="3.30.420.10">
    <property type="entry name" value="Ribonuclease H-like superfamily/Ribonuclease H"/>
    <property type="match status" value="1"/>
</dbReference>
<evidence type="ECO:0000256" key="2">
    <source>
        <dbReference type="SAM" id="MobiDB-lite"/>
    </source>
</evidence>
<dbReference type="GO" id="GO:0003676">
    <property type="term" value="F:nucleic acid binding"/>
    <property type="evidence" value="ECO:0007669"/>
    <property type="project" value="InterPro"/>
</dbReference>
<dbReference type="InterPro" id="IPR040256">
    <property type="entry name" value="At4g02000-like"/>
</dbReference>
<dbReference type="InterPro" id="IPR025558">
    <property type="entry name" value="DUF4283"/>
</dbReference>
<organism evidence="4 5">
    <name type="scientific">Canna indica</name>
    <name type="common">Indian-shot</name>
    <dbReference type="NCBI Taxonomy" id="4628"/>
    <lineage>
        <taxon>Eukaryota</taxon>
        <taxon>Viridiplantae</taxon>
        <taxon>Streptophyta</taxon>
        <taxon>Embryophyta</taxon>
        <taxon>Tracheophyta</taxon>
        <taxon>Spermatophyta</taxon>
        <taxon>Magnoliopsida</taxon>
        <taxon>Liliopsida</taxon>
        <taxon>Zingiberales</taxon>
        <taxon>Cannaceae</taxon>
        <taxon>Canna</taxon>
    </lineage>
</organism>
<keyword evidence="1" id="KW-0862">Zinc</keyword>
<dbReference type="CDD" id="cd06222">
    <property type="entry name" value="RNase_H_like"/>
    <property type="match status" value="1"/>
</dbReference>
<dbReference type="PANTHER" id="PTHR31286:SF99">
    <property type="entry name" value="DUF4283 DOMAIN-CONTAINING PROTEIN"/>
    <property type="match status" value="1"/>
</dbReference>
<dbReference type="PROSITE" id="PS50158">
    <property type="entry name" value="ZF_CCHC"/>
    <property type="match status" value="1"/>
</dbReference>
<keyword evidence="5" id="KW-1185">Reference proteome</keyword>
<protein>
    <recommendedName>
        <fullName evidence="3">CCHC-type domain-containing protein</fullName>
    </recommendedName>
</protein>
<dbReference type="PANTHER" id="PTHR31286">
    <property type="entry name" value="GLYCINE-RICH CELL WALL STRUCTURAL PROTEIN 1.8-LIKE"/>
    <property type="match status" value="1"/>
</dbReference>
<accession>A0AAQ3L513</accession>
<keyword evidence="1" id="KW-0863">Zinc-finger</keyword>
<dbReference type="AlphaFoldDB" id="A0AAQ3L513"/>
<feature type="compositionally biased region" description="Polar residues" evidence="2">
    <location>
        <begin position="318"/>
        <end position="328"/>
    </location>
</feature>